<proteinExistence type="predicted"/>
<dbReference type="EMBL" id="JAANQT010002353">
    <property type="protein sequence ID" value="KAG1302610.1"/>
    <property type="molecule type" value="Genomic_DNA"/>
</dbReference>
<organism evidence="2 3">
    <name type="scientific">Rhizopus oryzae</name>
    <name type="common">Mucormycosis agent</name>
    <name type="synonym">Rhizopus arrhizus var. delemar</name>
    <dbReference type="NCBI Taxonomy" id="64495"/>
    <lineage>
        <taxon>Eukaryota</taxon>
        <taxon>Fungi</taxon>
        <taxon>Fungi incertae sedis</taxon>
        <taxon>Mucoromycota</taxon>
        <taxon>Mucoromycotina</taxon>
        <taxon>Mucoromycetes</taxon>
        <taxon>Mucorales</taxon>
        <taxon>Mucorineae</taxon>
        <taxon>Rhizopodaceae</taxon>
        <taxon>Rhizopus</taxon>
    </lineage>
</organism>
<evidence type="ECO:0000313" key="3">
    <source>
        <dbReference type="Proteomes" id="UP000716291"/>
    </source>
</evidence>
<dbReference type="AlphaFoldDB" id="A0A9P6X0E1"/>
<keyword evidence="1" id="KW-1133">Transmembrane helix</keyword>
<accession>A0A9P6X0E1</accession>
<keyword evidence="1" id="KW-0472">Membrane</keyword>
<dbReference type="Proteomes" id="UP000716291">
    <property type="component" value="Unassembled WGS sequence"/>
</dbReference>
<feature type="transmembrane region" description="Helical" evidence="1">
    <location>
        <begin position="23"/>
        <end position="41"/>
    </location>
</feature>
<keyword evidence="3" id="KW-1185">Reference proteome</keyword>
<sequence length="267" mass="30002">MNEKQAFKEEEQVIATNKRCNQWINSLILLVLSLVALLKIFTTINIEQDLITLTDIQSSSFFTKQEKKPTLVLHTGFPPLETVKGLPILPGKAAAAAFIPKPSTTTNDVKVQTRKGGESWWDRLFPNHHVHLNRVQLPIMSSTNKTMTATLSICPSERSRFGSSRFPDTKKCLSTRLVQLSPIEEGDDFGVIDWEPELVVVLKKSTVYWLVVQAPDIDASFDWVYAKESKDAVEKESVIAVQNENGWQLQLAEQPIPSVMIMVEGHS</sequence>
<reference evidence="2" key="1">
    <citation type="journal article" date="2020" name="Microb. Genom.">
        <title>Genetic diversity of clinical and environmental Mucorales isolates obtained from an investigation of mucormycosis cases among solid organ transplant recipients.</title>
        <authorList>
            <person name="Nguyen M.H."/>
            <person name="Kaul D."/>
            <person name="Muto C."/>
            <person name="Cheng S.J."/>
            <person name="Richter R.A."/>
            <person name="Bruno V.M."/>
            <person name="Liu G."/>
            <person name="Beyhan S."/>
            <person name="Sundermann A.J."/>
            <person name="Mounaud S."/>
            <person name="Pasculle A.W."/>
            <person name="Nierman W.C."/>
            <person name="Driscoll E."/>
            <person name="Cumbie R."/>
            <person name="Clancy C.J."/>
            <person name="Dupont C.L."/>
        </authorList>
    </citation>
    <scope>NUCLEOTIDE SEQUENCE</scope>
    <source>
        <strain evidence="2">GL11</strain>
    </source>
</reference>
<evidence type="ECO:0000256" key="1">
    <source>
        <dbReference type="SAM" id="Phobius"/>
    </source>
</evidence>
<protein>
    <submittedName>
        <fullName evidence="2">Uncharacterized protein</fullName>
    </submittedName>
</protein>
<evidence type="ECO:0000313" key="2">
    <source>
        <dbReference type="EMBL" id="KAG1302610.1"/>
    </source>
</evidence>
<dbReference type="OrthoDB" id="2202643at2759"/>
<keyword evidence="1" id="KW-0812">Transmembrane</keyword>
<name>A0A9P6X0E1_RHIOR</name>
<comment type="caution">
    <text evidence="2">The sequence shown here is derived from an EMBL/GenBank/DDBJ whole genome shotgun (WGS) entry which is preliminary data.</text>
</comment>
<gene>
    <name evidence="2" type="ORF">G6F64_010779</name>
</gene>